<name>X6N746_RETFI</name>
<accession>X6N746</accession>
<feature type="compositionally biased region" description="Polar residues" evidence="1">
    <location>
        <begin position="95"/>
        <end position="127"/>
    </location>
</feature>
<feature type="compositionally biased region" description="Basic and acidic residues" evidence="1">
    <location>
        <begin position="128"/>
        <end position="148"/>
    </location>
</feature>
<dbReference type="Proteomes" id="UP000023152">
    <property type="component" value="Unassembled WGS sequence"/>
</dbReference>
<feature type="region of interest" description="Disordered" evidence="1">
    <location>
        <begin position="82"/>
        <end position="148"/>
    </location>
</feature>
<evidence type="ECO:0000313" key="3">
    <source>
        <dbReference type="Proteomes" id="UP000023152"/>
    </source>
</evidence>
<protein>
    <submittedName>
        <fullName evidence="2">Uncharacterized protein</fullName>
    </submittedName>
</protein>
<proteinExistence type="predicted"/>
<comment type="caution">
    <text evidence="2">The sequence shown here is derived from an EMBL/GenBank/DDBJ whole genome shotgun (WGS) entry which is preliminary data.</text>
</comment>
<evidence type="ECO:0000313" key="2">
    <source>
        <dbReference type="EMBL" id="ETO21851.1"/>
    </source>
</evidence>
<keyword evidence="3" id="KW-1185">Reference proteome</keyword>
<dbReference type="AlphaFoldDB" id="X6N746"/>
<organism evidence="2 3">
    <name type="scientific">Reticulomyxa filosa</name>
    <dbReference type="NCBI Taxonomy" id="46433"/>
    <lineage>
        <taxon>Eukaryota</taxon>
        <taxon>Sar</taxon>
        <taxon>Rhizaria</taxon>
        <taxon>Retaria</taxon>
        <taxon>Foraminifera</taxon>
        <taxon>Monothalamids</taxon>
        <taxon>Reticulomyxidae</taxon>
        <taxon>Reticulomyxa</taxon>
    </lineage>
</organism>
<gene>
    <name evidence="2" type="ORF">RFI_15356</name>
</gene>
<reference evidence="2 3" key="1">
    <citation type="journal article" date="2013" name="Curr. Biol.">
        <title>The Genome of the Foraminiferan Reticulomyxa filosa.</title>
        <authorList>
            <person name="Glockner G."/>
            <person name="Hulsmann N."/>
            <person name="Schleicher M."/>
            <person name="Noegel A.A."/>
            <person name="Eichinger L."/>
            <person name="Gallinger C."/>
            <person name="Pawlowski J."/>
            <person name="Sierra R."/>
            <person name="Euteneuer U."/>
            <person name="Pillet L."/>
            <person name="Moustafa A."/>
            <person name="Platzer M."/>
            <person name="Groth M."/>
            <person name="Szafranski K."/>
            <person name="Schliwa M."/>
        </authorList>
    </citation>
    <scope>NUCLEOTIDE SEQUENCE [LARGE SCALE GENOMIC DNA]</scope>
</reference>
<dbReference type="EMBL" id="ASPP01011245">
    <property type="protein sequence ID" value="ETO21851.1"/>
    <property type="molecule type" value="Genomic_DNA"/>
</dbReference>
<evidence type="ECO:0000256" key="1">
    <source>
        <dbReference type="SAM" id="MobiDB-lite"/>
    </source>
</evidence>
<sequence>MSSKSTAPHFCFVNKNIRNIICLLFGKKELDESRKLLQTALTDAAEDHECLEKIMRSQLNYTTAGTSQTALMVSSKRHKITSQQWKESVAKTKGLTVTENRKTSGSSHNSEDVTQSSRKKSQSASDNSNKKADESVNEKEKQKQRENDELGFGEFLQIADLITSSKSLLLRLQMEGEMT</sequence>